<evidence type="ECO:0000256" key="1">
    <source>
        <dbReference type="ARBA" id="ARBA00004115"/>
    </source>
</evidence>
<dbReference type="AlphaFoldDB" id="A0A653BG23"/>
<evidence type="ECO:0000256" key="10">
    <source>
        <dbReference type="ARBA" id="ARBA00025854"/>
    </source>
</evidence>
<evidence type="ECO:0000256" key="2">
    <source>
        <dbReference type="ARBA" id="ARBA00006776"/>
    </source>
</evidence>
<feature type="region of interest" description="Disordered" evidence="12">
    <location>
        <begin position="223"/>
        <end position="243"/>
    </location>
</feature>
<evidence type="ECO:0000256" key="9">
    <source>
        <dbReference type="ARBA" id="ARBA00025620"/>
    </source>
</evidence>
<dbReference type="PANTHER" id="PTHR12924:SF0">
    <property type="entry name" value="TRANSLOCON-ASSOCIATED PROTEIN SUBUNIT ALPHA"/>
    <property type="match status" value="1"/>
</dbReference>
<keyword evidence="8 13" id="KW-0472">Membrane</keyword>
<gene>
    <name evidence="15" type="ORF">CALMAC_LOCUS679</name>
</gene>
<keyword evidence="7 13" id="KW-1133">Transmembrane helix</keyword>
<comment type="subcellular location">
    <subcellularLocation>
        <location evidence="1">Endoplasmic reticulum membrane</location>
        <topology evidence="1">Single-pass type I membrane protein</topology>
    </subcellularLocation>
</comment>
<reference evidence="15 16" key="1">
    <citation type="submission" date="2019-01" db="EMBL/GenBank/DDBJ databases">
        <authorList>
            <person name="Sayadi A."/>
        </authorList>
    </citation>
    <scope>NUCLEOTIDE SEQUENCE [LARGE SCALE GENOMIC DNA]</scope>
</reference>
<feature type="chain" id="PRO_5025033693" description="Translocon-associated protein subunit alpha" evidence="14">
    <location>
        <begin position="17"/>
        <end position="257"/>
    </location>
</feature>
<dbReference type="Pfam" id="PF03896">
    <property type="entry name" value="TRAP_alpha"/>
    <property type="match status" value="1"/>
</dbReference>
<evidence type="ECO:0000313" key="16">
    <source>
        <dbReference type="Proteomes" id="UP000410492"/>
    </source>
</evidence>
<keyword evidence="6" id="KW-0256">Endoplasmic reticulum</keyword>
<evidence type="ECO:0000256" key="4">
    <source>
        <dbReference type="ARBA" id="ARBA00022692"/>
    </source>
</evidence>
<feature type="region of interest" description="Disordered" evidence="12">
    <location>
        <begin position="28"/>
        <end position="60"/>
    </location>
</feature>
<evidence type="ECO:0000256" key="12">
    <source>
        <dbReference type="SAM" id="MobiDB-lite"/>
    </source>
</evidence>
<proteinExistence type="inferred from homology"/>
<protein>
    <recommendedName>
        <fullName evidence="3">Translocon-associated protein subunit alpha</fullName>
    </recommendedName>
    <alternativeName>
        <fullName evidence="11">Signal sequence receptor subunit alpha</fullName>
    </alternativeName>
</protein>
<keyword evidence="4 13" id="KW-0812">Transmembrane</keyword>
<organism evidence="15 16">
    <name type="scientific">Callosobruchus maculatus</name>
    <name type="common">Southern cowpea weevil</name>
    <name type="synonym">Pulse bruchid</name>
    <dbReference type="NCBI Taxonomy" id="64391"/>
    <lineage>
        <taxon>Eukaryota</taxon>
        <taxon>Metazoa</taxon>
        <taxon>Ecdysozoa</taxon>
        <taxon>Arthropoda</taxon>
        <taxon>Hexapoda</taxon>
        <taxon>Insecta</taxon>
        <taxon>Pterygota</taxon>
        <taxon>Neoptera</taxon>
        <taxon>Endopterygota</taxon>
        <taxon>Coleoptera</taxon>
        <taxon>Polyphaga</taxon>
        <taxon>Cucujiformia</taxon>
        <taxon>Chrysomeloidea</taxon>
        <taxon>Chrysomelidae</taxon>
        <taxon>Bruchinae</taxon>
        <taxon>Bruchini</taxon>
        <taxon>Callosobruchus</taxon>
    </lineage>
</organism>
<evidence type="ECO:0000256" key="5">
    <source>
        <dbReference type="ARBA" id="ARBA00022729"/>
    </source>
</evidence>
<dbReference type="InterPro" id="IPR005595">
    <property type="entry name" value="TRAP_alpha"/>
</dbReference>
<evidence type="ECO:0000256" key="6">
    <source>
        <dbReference type="ARBA" id="ARBA00022824"/>
    </source>
</evidence>
<evidence type="ECO:0000313" key="15">
    <source>
        <dbReference type="EMBL" id="VEN34518.1"/>
    </source>
</evidence>
<comment type="subunit">
    <text evidence="10">Heterotetramer of TRAP-alpha, TRAP-beta, TRAP-delta and TRAP-gamma. Interacts with palmitoylated calnexin (CALX), the interaction is required for efficient folding of glycosylated proteins.</text>
</comment>
<dbReference type="PANTHER" id="PTHR12924">
    <property type="entry name" value="TRANSLOCON-ASSOCIATED PROTEIN, ALPHA SUBUNIT"/>
    <property type="match status" value="1"/>
</dbReference>
<dbReference type="Proteomes" id="UP000410492">
    <property type="component" value="Unassembled WGS sequence"/>
</dbReference>
<evidence type="ECO:0000256" key="14">
    <source>
        <dbReference type="SAM" id="SignalP"/>
    </source>
</evidence>
<feature type="signal peptide" evidence="14">
    <location>
        <begin position="1"/>
        <end position="16"/>
    </location>
</feature>
<evidence type="ECO:0000256" key="8">
    <source>
        <dbReference type="ARBA" id="ARBA00023136"/>
    </source>
</evidence>
<evidence type="ECO:0000256" key="7">
    <source>
        <dbReference type="ARBA" id="ARBA00022989"/>
    </source>
</evidence>
<dbReference type="OrthoDB" id="1926781at2759"/>
<name>A0A653BG23_CALMS</name>
<feature type="transmembrane region" description="Helical" evidence="13">
    <location>
        <begin position="194"/>
        <end position="218"/>
    </location>
</feature>
<keyword evidence="16" id="KW-1185">Reference proteome</keyword>
<dbReference type="EMBL" id="CAACVG010000772">
    <property type="protein sequence ID" value="VEN34518.1"/>
    <property type="molecule type" value="Genomic_DNA"/>
</dbReference>
<evidence type="ECO:0000256" key="13">
    <source>
        <dbReference type="SAM" id="Phobius"/>
    </source>
</evidence>
<comment type="function">
    <text evidence="9">TRAP proteins are part of a complex whose function is to bind calcium to the ER membrane and thereby regulate the retention of ER resident proteins. May be involved in the recycling of the translocation apparatus after completion of the translocation process or may function as a membrane-bound chaperone facilitating folding of translocated proteins.</text>
</comment>
<sequence length="257" mass="28715">MRNLWLILLVLPVVISFFENGDRLTTYAKEDPIEDEGEAEVEEVGTVEEEEEESKTTASPDADTTLLFVKPIFSGSSQMEIPAGLPVEFLVGFRNKGEEDFIVESLEASFRYPMDFSFYIQNFSAIGYHKTVTPNHEATFHYSFIPSEAFAGRPFGLNINLMYRDASGNPFQEAVFNETVQIIELEEGLDGETFFLYVFLAAGVVLLLVIGQQTLLSVGKKRSPSSRKAAPVETGTNNPNNVDYDWLPRQTLASLSK</sequence>
<evidence type="ECO:0000256" key="3">
    <source>
        <dbReference type="ARBA" id="ARBA00020280"/>
    </source>
</evidence>
<comment type="similarity">
    <text evidence="2">Belongs to the TRAP-alpha family.</text>
</comment>
<evidence type="ECO:0000256" key="11">
    <source>
        <dbReference type="ARBA" id="ARBA00031071"/>
    </source>
</evidence>
<feature type="compositionally biased region" description="Acidic residues" evidence="12">
    <location>
        <begin position="32"/>
        <end position="53"/>
    </location>
</feature>
<dbReference type="GO" id="GO:0005789">
    <property type="term" value="C:endoplasmic reticulum membrane"/>
    <property type="evidence" value="ECO:0007669"/>
    <property type="project" value="UniProtKB-SubCell"/>
</dbReference>
<keyword evidence="5 14" id="KW-0732">Signal</keyword>
<accession>A0A653BG23</accession>